<dbReference type="EMBL" id="RRCM01000001">
    <property type="protein sequence ID" value="RRJ15495.1"/>
    <property type="molecule type" value="Genomic_DNA"/>
</dbReference>
<protein>
    <recommendedName>
        <fullName evidence="3">HNH endonuclease</fullName>
    </recommendedName>
</protein>
<evidence type="ECO:0008006" key="3">
    <source>
        <dbReference type="Google" id="ProtNLM"/>
    </source>
</evidence>
<dbReference type="RefSeq" id="WP_124950256.1">
    <property type="nucleotide sequence ID" value="NZ_RRCM01000001.1"/>
</dbReference>
<sequence length="138" mass="15882">MLYKSGGTKMIYKRCSHCGQRYEAGKKCGCNFKRDYPQPTGTRALYKGGRWQALRKVIIARYQGLDPWAFLHGRIEYATTVHHIVTAEDDPTLFYVEDNLIPLSRSSHDEIHALYRKSEASKVETQALLRSLVKKIAY</sequence>
<reference evidence="1 2" key="1">
    <citation type="submission" date="2018-11" db="EMBL/GenBank/DDBJ databases">
        <title>Genome sequencing of Lachnoanaerobaculum orale DSM 24553T.</title>
        <authorList>
            <person name="Kook J.-K."/>
            <person name="Park S.-N."/>
            <person name="Lim Y.K."/>
        </authorList>
    </citation>
    <scope>NUCLEOTIDE SEQUENCE [LARGE SCALE GENOMIC DNA]</scope>
    <source>
        <strain evidence="1 2">DSM 24553</strain>
    </source>
</reference>
<comment type="caution">
    <text evidence="1">The sequence shown here is derived from an EMBL/GenBank/DDBJ whole genome shotgun (WGS) entry which is preliminary data.</text>
</comment>
<evidence type="ECO:0000313" key="1">
    <source>
        <dbReference type="EMBL" id="RRJ15495.1"/>
    </source>
</evidence>
<organism evidence="1 2">
    <name type="scientific">Lachnoanaerobaculum orale</name>
    <dbReference type="NCBI Taxonomy" id="979627"/>
    <lineage>
        <taxon>Bacteria</taxon>
        <taxon>Bacillati</taxon>
        <taxon>Bacillota</taxon>
        <taxon>Clostridia</taxon>
        <taxon>Lachnospirales</taxon>
        <taxon>Lachnospiraceae</taxon>
        <taxon>Lachnoanaerobaculum</taxon>
    </lineage>
</organism>
<gene>
    <name evidence="1" type="ORF">EHW90_00135</name>
</gene>
<name>A0A3P3Q2X1_9FIRM</name>
<proteinExistence type="predicted"/>
<evidence type="ECO:0000313" key="2">
    <source>
        <dbReference type="Proteomes" id="UP000276982"/>
    </source>
</evidence>
<dbReference type="Proteomes" id="UP000276982">
    <property type="component" value="Unassembled WGS sequence"/>
</dbReference>
<dbReference type="AlphaFoldDB" id="A0A3P3Q2X1"/>
<keyword evidence="2" id="KW-1185">Reference proteome</keyword>
<accession>A0A3P3Q2X1</accession>